<evidence type="ECO:0000313" key="2">
    <source>
        <dbReference type="Proteomes" id="UP000012220"/>
    </source>
</evidence>
<proteinExistence type="predicted"/>
<comment type="caution">
    <text evidence="1">The sequence shown here is derived from an EMBL/GenBank/DDBJ whole genome shotgun (WGS) entry which is preliminary data.</text>
</comment>
<organism evidence="1 2">
    <name type="scientific">Leptospira interrogans serovar Australis str. 200703203</name>
    <dbReference type="NCBI Taxonomy" id="1085541"/>
    <lineage>
        <taxon>Bacteria</taxon>
        <taxon>Pseudomonadati</taxon>
        <taxon>Spirochaetota</taxon>
        <taxon>Spirochaetia</taxon>
        <taxon>Leptospirales</taxon>
        <taxon>Leptospiraceae</taxon>
        <taxon>Leptospira</taxon>
    </lineage>
</organism>
<dbReference type="AlphaFoldDB" id="N1UTY7"/>
<reference evidence="1 2" key="1">
    <citation type="submission" date="2013-02" db="EMBL/GenBank/DDBJ databases">
        <authorList>
            <person name="Harkins D.M."/>
            <person name="Durkin A.S."/>
            <person name="Brinkac L.M."/>
            <person name="Haft D.H."/>
            <person name="Selengut J.D."/>
            <person name="Sanka R."/>
            <person name="DePew J."/>
            <person name="Purushe J."/>
            <person name="Picardeau M."/>
            <person name="Werts C."/>
            <person name="Goarant C."/>
            <person name="Vinetz J.M."/>
            <person name="Sutton G.G."/>
            <person name="Nierman W.C."/>
            <person name="Fouts D.E."/>
        </authorList>
    </citation>
    <scope>NUCLEOTIDE SEQUENCE [LARGE SCALE GENOMIC DNA]</scope>
    <source>
        <strain evidence="1 2">200703203</strain>
    </source>
</reference>
<sequence>MKFKFVFVASFLLFTLDSCRGKGNSAFLFPITNVGEFKFFYEPENTFNQEIQKEILEEWKNPSVKIHTAPGIVCLFSGTVSVFGISVCFPDQNGNTELELQNILNFWSTHPNSGLEPEFLDYSLYDQASISIQLNKNLLEDINKDWFVLSGSKELDRMLKKENFRKQIGSVSFLKILS</sequence>
<dbReference type="Proteomes" id="UP000012220">
    <property type="component" value="Unassembled WGS sequence"/>
</dbReference>
<protein>
    <submittedName>
        <fullName evidence="1">Uncharacterized protein</fullName>
    </submittedName>
</protein>
<accession>N1UTY7</accession>
<gene>
    <name evidence="1" type="ORF">LEP1GSC115_3362</name>
</gene>
<dbReference type="BioCyc" id="LINT1085541:G11IQ-5514-MONOMER"/>
<evidence type="ECO:0000313" key="1">
    <source>
        <dbReference type="EMBL" id="EMY25370.1"/>
    </source>
</evidence>
<dbReference type="EMBL" id="AHNY02000137">
    <property type="protein sequence ID" value="EMY25370.1"/>
    <property type="molecule type" value="Genomic_DNA"/>
</dbReference>
<name>N1UTY7_LEPIR</name>